<feature type="region of interest" description="Disordered" evidence="1">
    <location>
        <begin position="229"/>
        <end position="250"/>
    </location>
</feature>
<sequence>MVHLVLSSTKGNQGQRYFPYHGYLGLTPIRIDGVVRTRLDADQKGLPAKAITISVRCYESRIGRVNALHSNLLFDHTHTLWAKQDNVDYEPIANLEFPFRFNLPARIPGFSTAVFVDYRCLWRIEAVLHHAPIVGVGSRQIRHFDLPLVRYDLPPFPRTVSPPFPLLDQETSKRGALRMRYSVNVPKVPIGPLDLISIPIHLQPFDQSVSIRSASVIVERRIILHDIPPTPAATSALPQPPSETDLTSATTPTADETYQELASEPASSSSTLSLGSSVPTITPNSIFPSTPSLASSTTPLIAPPPPPPPLPSAKVIVNPIAGAESSGSFSRDSRGMWSKTLTLQWPAPKSHSRWAIGETISSELVSVKYFVRAKIIVTSAAGTETVDLADEELLIVSTNEAERQLALAKYNEMQDGADSASATASRSKSKSPRRSRPAEASVSSRSAGTIPPSPSLVQTSSSSNSSTQPSAAPSSYPRPKASSSRRPHTSAGPRDRPINFAGGAYVRTRDESLPSSQAGPSGASGTTSDGASGSGKRRSDLVGGRVQGRPDTSHSTSTTSSSTRGASLVSGRNSASFWSTVHSNGVQPHSLTRRKDGKDKDAKGGASGGSVRGGGSTSASSTSGSVSSASSRSRGPRGASSAKEERWGGGDSSSSAAEADMSDHMREWEAELARIEVRSRRSSDLVGFAGKKARVAGGASSSRMAIPVPVPASPVAVGTGDV</sequence>
<dbReference type="Proteomes" id="UP000807469">
    <property type="component" value="Unassembled WGS sequence"/>
</dbReference>
<evidence type="ECO:0000256" key="1">
    <source>
        <dbReference type="SAM" id="MobiDB-lite"/>
    </source>
</evidence>
<gene>
    <name evidence="2" type="ORF">BDN70DRAFT_643272</name>
</gene>
<feature type="compositionally biased region" description="Low complexity" evidence="1">
    <location>
        <begin position="455"/>
        <end position="477"/>
    </location>
</feature>
<name>A0A9P5Z4V9_9AGAR</name>
<feature type="compositionally biased region" description="Low complexity" evidence="1">
    <location>
        <begin position="617"/>
        <end position="641"/>
    </location>
</feature>
<feature type="compositionally biased region" description="Polar residues" evidence="1">
    <location>
        <begin position="232"/>
        <end position="250"/>
    </location>
</feature>
<feature type="compositionally biased region" description="Gly residues" evidence="1">
    <location>
        <begin position="605"/>
        <end position="616"/>
    </location>
</feature>
<feature type="compositionally biased region" description="Polar residues" evidence="1">
    <location>
        <begin position="570"/>
        <end position="590"/>
    </location>
</feature>
<accession>A0A9P5Z4V9</accession>
<feature type="region of interest" description="Disordered" evidence="1">
    <location>
        <begin position="292"/>
        <end position="313"/>
    </location>
</feature>
<feature type="region of interest" description="Disordered" evidence="1">
    <location>
        <begin position="412"/>
        <end position="664"/>
    </location>
</feature>
<feature type="region of interest" description="Disordered" evidence="1">
    <location>
        <begin position="696"/>
        <end position="722"/>
    </location>
</feature>
<feature type="compositionally biased region" description="Low complexity" evidence="1">
    <location>
        <begin position="438"/>
        <end position="447"/>
    </location>
</feature>
<feature type="compositionally biased region" description="Low complexity" evidence="1">
    <location>
        <begin position="513"/>
        <end position="531"/>
    </location>
</feature>
<comment type="caution">
    <text evidence="2">The sequence shown here is derived from an EMBL/GenBank/DDBJ whole genome shotgun (WGS) entry which is preliminary data.</text>
</comment>
<evidence type="ECO:0000313" key="3">
    <source>
        <dbReference type="Proteomes" id="UP000807469"/>
    </source>
</evidence>
<keyword evidence="3" id="KW-1185">Reference proteome</keyword>
<reference evidence="2" key="1">
    <citation type="submission" date="2020-11" db="EMBL/GenBank/DDBJ databases">
        <authorList>
            <consortium name="DOE Joint Genome Institute"/>
            <person name="Ahrendt S."/>
            <person name="Riley R."/>
            <person name="Andreopoulos W."/>
            <person name="Labutti K."/>
            <person name="Pangilinan J."/>
            <person name="Ruiz-Duenas F.J."/>
            <person name="Barrasa J.M."/>
            <person name="Sanchez-Garcia M."/>
            <person name="Camarero S."/>
            <person name="Miyauchi S."/>
            <person name="Serrano A."/>
            <person name="Linde D."/>
            <person name="Babiker R."/>
            <person name="Drula E."/>
            <person name="Ayuso-Fernandez I."/>
            <person name="Pacheco R."/>
            <person name="Padilla G."/>
            <person name="Ferreira P."/>
            <person name="Barriuso J."/>
            <person name="Kellner H."/>
            <person name="Castanera R."/>
            <person name="Alfaro M."/>
            <person name="Ramirez L."/>
            <person name="Pisabarro A.G."/>
            <person name="Kuo A."/>
            <person name="Tritt A."/>
            <person name="Lipzen A."/>
            <person name="He G."/>
            <person name="Yan M."/>
            <person name="Ng V."/>
            <person name="Cullen D."/>
            <person name="Martin F."/>
            <person name="Rosso M.-N."/>
            <person name="Henrissat B."/>
            <person name="Hibbett D."/>
            <person name="Martinez A.T."/>
            <person name="Grigoriev I.V."/>
        </authorList>
    </citation>
    <scope>NUCLEOTIDE SEQUENCE</scope>
    <source>
        <strain evidence="2">CIRM-BRFM 674</strain>
    </source>
</reference>
<proteinExistence type="predicted"/>
<dbReference type="OrthoDB" id="3230530at2759"/>
<feature type="compositionally biased region" description="Low complexity" evidence="1">
    <location>
        <begin position="713"/>
        <end position="722"/>
    </location>
</feature>
<feature type="compositionally biased region" description="Basic and acidic residues" evidence="1">
    <location>
        <begin position="593"/>
        <end position="603"/>
    </location>
</feature>
<dbReference type="EMBL" id="MU155200">
    <property type="protein sequence ID" value="KAF9480089.1"/>
    <property type="molecule type" value="Genomic_DNA"/>
</dbReference>
<dbReference type="AlphaFoldDB" id="A0A9P5Z4V9"/>
<organism evidence="2 3">
    <name type="scientific">Pholiota conissans</name>
    <dbReference type="NCBI Taxonomy" id="109636"/>
    <lineage>
        <taxon>Eukaryota</taxon>
        <taxon>Fungi</taxon>
        <taxon>Dikarya</taxon>
        <taxon>Basidiomycota</taxon>
        <taxon>Agaricomycotina</taxon>
        <taxon>Agaricomycetes</taxon>
        <taxon>Agaricomycetidae</taxon>
        <taxon>Agaricales</taxon>
        <taxon>Agaricineae</taxon>
        <taxon>Strophariaceae</taxon>
        <taxon>Pholiota</taxon>
    </lineage>
</organism>
<protein>
    <submittedName>
        <fullName evidence="2">Uncharacterized protein</fullName>
    </submittedName>
</protein>
<evidence type="ECO:0000313" key="2">
    <source>
        <dbReference type="EMBL" id="KAF9480089.1"/>
    </source>
</evidence>
<feature type="compositionally biased region" description="Low complexity" evidence="1">
    <location>
        <begin position="553"/>
        <end position="563"/>
    </location>
</feature>
<feature type="compositionally biased region" description="Pro residues" evidence="1">
    <location>
        <begin position="301"/>
        <end position="311"/>
    </location>
</feature>
<feature type="compositionally biased region" description="Low complexity" evidence="1">
    <location>
        <begin position="417"/>
        <end position="426"/>
    </location>
</feature>